<accession>A0ACC1CWK7</accession>
<evidence type="ECO:0000313" key="2">
    <source>
        <dbReference type="Proteomes" id="UP000824533"/>
    </source>
</evidence>
<name>A0ACC1CWK7_9NEOP</name>
<dbReference type="EMBL" id="CM034400">
    <property type="protein sequence ID" value="KAJ0175971.1"/>
    <property type="molecule type" value="Genomic_DNA"/>
</dbReference>
<comment type="caution">
    <text evidence="1">The sequence shown here is derived from an EMBL/GenBank/DDBJ whole genome shotgun (WGS) entry which is preliminary data.</text>
</comment>
<dbReference type="Proteomes" id="UP000824533">
    <property type="component" value="Linkage Group LG14"/>
</dbReference>
<sequence>MVWILKAFILIFIVFYCALMAATIVDVKRDWKENFGWQITCSWRLYSNDSLQSVKLYHKADQFMIYRPEKDGTQRTEIFPVYGDLLQVDCLESAEKGIVGKCLLNLELYHAQMEDMQYSCEVSGEGPFFRIDRKEIVLPALIPPSPAVINVLEEHSTGRANLNCSSTGVPAPRLTWTISDQREPQTFSSRYWNMTSKLWHAWSILMYTSSQDQFLKVVCTPEVSVSNKSYTGLAKEYNSANSIGKLILSILYYISLIRLLECITNA</sequence>
<organism evidence="1 2">
    <name type="scientific">Dendrolimus kikuchii</name>
    <dbReference type="NCBI Taxonomy" id="765133"/>
    <lineage>
        <taxon>Eukaryota</taxon>
        <taxon>Metazoa</taxon>
        <taxon>Ecdysozoa</taxon>
        <taxon>Arthropoda</taxon>
        <taxon>Hexapoda</taxon>
        <taxon>Insecta</taxon>
        <taxon>Pterygota</taxon>
        <taxon>Neoptera</taxon>
        <taxon>Endopterygota</taxon>
        <taxon>Lepidoptera</taxon>
        <taxon>Glossata</taxon>
        <taxon>Ditrysia</taxon>
        <taxon>Bombycoidea</taxon>
        <taxon>Lasiocampidae</taxon>
        <taxon>Dendrolimus</taxon>
    </lineage>
</organism>
<proteinExistence type="predicted"/>
<keyword evidence="2" id="KW-1185">Reference proteome</keyword>
<reference evidence="1 2" key="1">
    <citation type="journal article" date="2021" name="Front. Genet.">
        <title>Chromosome-Level Genome Assembly Reveals Significant Gene Expansion in the Toll and IMD Signaling Pathways of Dendrolimus kikuchii.</title>
        <authorList>
            <person name="Zhou J."/>
            <person name="Wu P."/>
            <person name="Xiong Z."/>
            <person name="Liu N."/>
            <person name="Zhao N."/>
            <person name="Ji M."/>
            <person name="Qiu Y."/>
            <person name="Yang B."/>
        </authorList>
    </citation>
    <scope>NUCLEOTIDE SEQUENCE [LARGE SCALE GENOMIC DNA]</scope>
    <source>
        <strain evidence="1">Ann1</strain>
    </source>
</reference>
<protein>
    <submittedName>
        <fullName evidence="1">Uncharacterized protein</fullName>
    </submittedName>
</protein>
<gene>
    <name evidence="1" type="ORF">K1T71_008145</name>
</gene>
<evidence type="ECO:0000313" key="1">
    <source>
        <dbReference type="EMBL" id="KAJ0175971.1"/>
    </source>
</evidence>